<dbReference type="Proteomes" id="UP001595699">
    <property type="component" value="Unassembled WGS sequence"/>
</dbReference>
<reference evidence="2" key="1">
    <citation type="journal article" date="2019" name="Int. J. Syst. Evol. Microbiol.">
        <title>The Global Catalogue of Microorganisms (GCM) 10K type strain sequencing project: providing services to taxonomists for standard genome sequencing and annotation.</title>
        <authorList>
            <consortium name="The Broad Institute Genomics Platform"/>
            <consortium name="The Broad Institute Genome Sequencing Center for Infectious Disease"/>
            <person name="Wu L."/>
            <person name="Ma J."/>
        </authorList>
    </citation>
    <scope>NUCLEOTIDE SEQUENCE [LARGE SCALE GENOMIC DNA]</scope>
    <source>
        <strain evidence="2">CGMCC 4.7241</strain>
    </source>
</reference>
<proteinExistence type="predicted"/>
<evidence type="ECO:0000313" key="2">
    <source>
        <dbReference type="Proteomes" id="UP001595699"/>
    </source>
</evidence>
<accession>A0ABV7YPP8</accession>
<name>A0ABV7YPP8_9ACTN</name>
<gene>
    <name evidence="1" type="ORF">ACFOUW_34930</name>
</gene>
<organism evidence="1 2">
    <name type="scientific">Tenggerimyces flavus</name>
    <dbReference type="NCBI Taxonomy" id="1708749"/>
    <lineage>
        <taxon>Bacteria</taxon>
        <taxon>Bacillati</taxon>
        <taxon>Actinomycetota</taxon>
        <taxon>Actinomycetes</taxon>
        <taxon>Propionibacteriales</taxon>
        <taxon>Nocardioidaceae</taxon>
        <taxon>Tenggerimyces</taxon>
    </lineage>
</organism>
<sequence>PSRSTGAGHAEDGALISASLGVTRSNGPGRNSNADLLAIPIIAVQCADVDPTKGIALAGEAAELAGARSLSLRGLAWLHVAEGRLARQAQEPCPQVTVS</sequence>
<comment type="caution">
    <text evidence="1">The sequence shown here is derived from an EMBL/GenBank/DDBJ whole genome shotgun (WGS) entry which is preliminary data.</text>
</comment>
<feature type="non-terminal residue" evidence="1">
    <location>
        <position position="1"/>
    </location>
</feature>
<dbReference type="EMBL" id="JBHRZH010000047">
    <property type="protein sequence ID" value="MFC3766073.1"/>
    <property type="molecule type" value="Genomic_DNA"/>
</dbReference>
<dbReference type="RefSeq" id="WP_385928961.1">
    <property type="nucleotide sequence ID" value="NZ_JBHRZH010000047.1"/>
</dbReference>
<evidence type="ECO:0000313" key="1">
    <source>
        <dbReference type="EMBL" id="MFC3766073.1"/>
    </source>
</evidence>
<protein>
    <submittedName>
        <fullName evidence="1">Uncharacterized protein</fullName>
    </submittedName>
</protein>
<keyword evidence="2" id="KW-1185">Reference proteome</keyword>